<dbReference type="KEGG" id="sphv:F9278_26125"/>
<dbReference type="InterPro" id="IPR002575">
    <property type="entry name" value="Aminoglycoside_PTrfase"/>
</dbReference>
<dbReference type="Pfam" id="PF01636">
    <property type="entry name" value="APH"/>
    <property type="match status" value="1"/>
</dbReference>
<dbReference type="InterPro" id="IPR011009">
    <property type="entry name" value="Kinase-like_dom_sf"/>
</dbReference>
<dbReference type="SUPFAM" id="SSF56112">
    <property type="entry name" value="Protein kinase-like (PK-like)"/>
    <property type="match status" value="1"/>
</dbReference>
<dbReference type="GO" id="GO:0016740">
    <property type="term" value="F:transferase activity"/>
    <property type="evidence" value="ECO:0007669"/>
    <property type="project" value="UniProtKB-KW"/>
</dbReference>
<dbReference type="EMBL" id="CP045096">
    <property type="protein sequence ID" value="QFQ99046.1"/>
    <property type="molecule type" value="Genomic_DNA"/>
</dbReference>
<keyword evidence="3" id="KW-1185">Reference proteome</keyword>
<reference evidence="2 3" key="1">
    <citation type="submission" date="2019-10" db="EMBL/GenBank/DDBJ databases">
        <title>Streptomyces sp. strain GY16 isolated from leaves of Broussonetia papyrifera.</title>
        <authorList>
            <person name="Mo P."/>
        </authorList>
    </citation>
    <scope>NUCLEOTIDE SEQUENCE [LARGE SCALE GENOMIC DNA]</scope>
    <source>
        <strain evidence="2 3">GY16</strain>
    </source>
</reference>
<name>A0A5P8K7R8_9ACTN</name>
<organism evidence="2 3">
    <name type="scientific">Streptomyces phaeolivaceus</name>
    <dbReference type="NCBI Taxonomy" id="2653200"/>
    <lineage>
        <taxon>Bacteria</taxon>
        <taxon>Bacillati</taxon>
        <taxon>Actinomycetota</taxon>
        <taxon>Actinomycetes</taxon>
        <taxon>Kitasatosporales</taxon>
        <taxon>Streptomycetaceae</taxon>
        <taxon>Streptomyces</taxon>
    </lineage>
</organism>
<keyword evidence="2" id="KW-0808">Transferase</keyword>
<gene>
    <name evidence="2" type="ORF">F9278_26125</name>
</gene>
<proteinExistence type="predicted"/>
<evidence type="ECO:0000259" key="1">
    <source>
        <dbReference type="Pfam" id="PF01636"/>
    </source>
</evidence>
<evidence type="ECO:0000313" key="3">
    <source>
        <dbReference type="Proteomes" id="UP000327294"/>
    </source>
</evidence>
<evidence type="ECO:0000313" key="2">
    <source>
        <dbReference type="EMBL" id="QFQ99046.1"/>
    </source>
</evidence>
<dbReference type="AlphaFoldDB" id="A0A5P8K7R8"/>
<feature type="domain" description="Aminoglycoside phosphotransferase" evidence="1">
    <location>
        <begin position="134"/>
        <end position="230"/>
    </location>
</feature>
<accession>A0A5P8K7R8</accession>
<dbReference type="Proteomes" id="UP000327294">
    <property type="component" value="Chromosome"/>
</dbReference>
<protein>
    <submittedName>
        <fullName evidence="2">Phosphotransferase</fullName>
    </submittedName>
</protein>
<sequence>MYSPPAKPTDRQRMHRAFAQAAQKLNTTVAGPEVWGWRGRTLSCRAHHPDHGDCWLRLLSAPEDKAAGKIWDGNGQAAALFDGHVRKPPLYDTSTAVGDGHAYRAEVHQYVNEPAVSPSPVLHSDPEPAATWWDALRTDLDYLSGVPTDRVAVRQEWADRAVPRFLGIPAPHITDWTTAHGDLHTANLTSTTPYLLDWEGFGRAPAGYDAAMLLAYSLLVPAFAQRVRHAFPVLKTEPGRIAQIIVITELLQSASRGDHPELVPALRYLATDLA</sequence>